<dbReference type="PANTHER" id="PTHR10344:SF4">
    <property type="entry name" value="UMP-CMP KINASE 2, MITOCHONDRIAL"/>
    <property type="match status" value="1"/>
</dbReference>
<comment type="catalytic activity">
    <reaction evidence="10 11">
        <text>dTMP + ATP = dTDP + ADP</text>
        <dbReference type="Rhea" id="RHEA:13517"/>
        <dbReference type="ChEBI" id="CHEBI:30616"/>
        <dbReference type="ChEBI" id="CHEBI:58369"/>
        <dbReference type="ChEBI" id="CHEBI:63528"/>
        <dbReference type="ChEBI" id="CHEBI:456216"/>
        <dbReference type="EC" id="2.7.4.9"/>
    </reaction>
</comment>
<keyword evidence="5 11" id="KW-0545">Nucleotide biosynthesis</keyword>
<evidence type="ECO:0000256" key="3">
    <source>
        <dbReference type="ARBA" id="ARBA00017144"/>
    </source>
</evidence>
<dbReference type="EC" id="2.7.4.9" evidence="2 11"/>
<accession>A0ABQ6M1Q6</accession>
<evidence type="ECO:0000256" key="11">
    <source>
        <dbReference type="HAMAP-Rule" id="MF_00165"/>
    </source>
</evidence>
<keyword evidence="8 11" id="KW-0067">ATP-binding</keyword>
<keyword evidence="7 11" id="KW-0418">Kinase</keyword>
<keyword evidence="6 11" id="KW-0547">Nucleotide-binding</keyword>
<evidence type="ECO:0000256" key="1">
    <source>
        <dbReference type="ARBA" id="ARBA00009776"/>
    </source>
</evidence>
<evidence type="ECO:0000256" key="7">
    <source>
        <dbReference type="ARBA" id="ARBA00022777"/>
    </source>
</evidence>
<dbReference type="Proteomes" id="UP001224392">
    <property type="component" value="Unassembled WGS sequence"/>
</dbReference>
<dbReference type="NCBIfam" id="TIGR00041">
    <property type="entry name" value="DTMP_kinase"/>
    <property type="match status" value="1"/>
</dbReference>
<evidence type="ECO:0000259" key="12">
    <source>
        <dbReference type="Pfam" id="PF02223"/>
    </source>
</evidence>
<gene>
    <name evidence="11 13" type="primary">tmk</name>
    <name evidence="13" type="ORF">MNKW57_26060</name>
</gene>
<evidence type="ECO:0000256" key="10">
    <source>
        <dbReference type="ARBA" id="ARBA00048743"/>
    </source>
</evidence>
<dbReference type="InterPro" id="IPR027417">
    <property type="entry name" value="P-loop_NTPase"/>
</dbReference>
<dbReference type="GO" id="GO:0016301">
    <property type="term" value="F:kinase activity"/>
    <property type="evidence" value="ECO:0007669"/>
    <property type="project" value="UniProtKB-KW"/>
</dbReference>
<dbReference type="HAMAP" id="MF_00165">
    <property type="entry name" value="Thymidylate_kinase"/>
    <property type="match status" value="1"/>
</dbReference>
<dbReference type="SUPFAM" id="SSF52540">
    <property type="entry name" value="P-loop containing nucleoside triphosphate hydrolases"/>
    <property type="match status" value="1"/>
</dbReference>
<protein>
    <recommendedName>
        <fullName evidence="3 11">Thymidylate kinase</fullName>
        <ecNumber evidence="2 11">2.7.4.9</ecNumber>
    </recommendedName>
    <alternativeName>
        <fullName evidence="9 11">dTMP kinase</fullName>
    </alternativeName>
</protein>
<reference evidence="13 14" key="1">
    <citation type="submission" date="2023-04" db="EMBL/GenBank/DDBJ databases">
        <title>Marinobulbifer ophiurae gen. nov., sp. Nov., isolate from tissue of brittle star Ophioplocus japonicus.</title>
        <authorList>
            <person name="Kawano K."/>
            <person name="Sawayama S."/>
            <person name="Nakagawa S."/>
        </authorList>
    </citation>
    <scope>NUCLEOTIDE SEQUENCE [LARGE SCALE GENOMIC DNA]</scope>
    <source>
        <strain evidence="13 14">NKW57</strain>
    </source>
</reference>
<evidence type="ECO:0000313" key="14">
    <source>
        <dbReference type="Proteomes" id="UP001224392"/>
    </source>
</evidence>
<sequence length="208" mass="23224">MENKRGYFITLEGTEGVGKSTNLAFICEWLRSRDIEFIETREPGGTPLAEELRQLLLANRAEPFDPTAELLTVFAARAQHLAQVIRPALESGKTVVCDRFTDATYAYQGAGRGLDKSLVRLLEQQVQGQLQPDLTVLLDIDPRTGLERAAARSKADRFENEKIAFFERVRAGYRERAETSNNRFAVIDAGQPLDKVQADLAATLEARL</sequence>
<dbReference type="PANTHER" id="PTHR10344">
    <property type="entry name" value="THYMIDYLATE KINASE"/>
    <property type="match status" value="1"/>
</dbReference>
<evidence type="ECO:0000256" key="9">
    <source>
        <dbReference type="ARBA" id="ARBA00029962"/>
    </source>
</evidence>
<name>A0ABQ6M1Q6_9GAMM</name>
<feature type="domain" description="Thymidylate kinase-like" evidence="12">
    <location>
        <begin position="11"/>
        <end position="199"/>
    </location>
</feature>
<evidence type="ECO:0000256" key="8">
    <source>
        <dbReference type="ARBA" id="ARBA00022840"/>
    </source>
</evidence>
<keyword evidence="4 11" id="KW-0808">Transferase</keyword>
<comment type="caution">
    <text evidence="13">The sequence shown here is derived from an EMBL/GenBank/DDBJ whole genome shotgun (WGS) entry which is preliminary data.</text>
</comment>
<dbReference type="InterPro" id="IPR018094">
    <property type="entry name" value="Thymidylate_kinase"/>
</dbReference>
<dbReference type="Pfam" id="PF02223">
    <property type="entry name" value="Thymidylate_kin"/>
    <property type="match status" value="1"/>
</dbReference>
<feature type="binding site" evidence="11">
    <location>
        <begin position="13"/>
        <end position="20"/>
    </location>
    <ligand>
        <name>ATP</name>
        <dbReference type="ChEBI" id="CHEBI:30616"/>
    </ligand>
</feature>
<evidence type="ECO:0000256" key="6">
    <source>
        <dbReference type="ARBA" id="ARBA00022741"/>
    </source>
</evidence>
<dbReference type="InterPro" id="IPR039430">
    <property type="entry name" value="Thymidylate_kin-like_dom"/>
</dbReference>
<proteinExistence type="inferred from homology"/>
<dbReference type="Gene3D" id="3.40.50.300">
    <property type="entry name" value="P-loop containing nucleotide triphosphate hydrolases"/>
    <property type="match status" value="1"/>
</dbReference>
<dbReference type="CDD" id="cd01672">
    <property type="entry name" value="TMPK"/>
    <property type="match status" value="1"/>
</dbReference>
<evidence type="ECO:0000256" key="2">
    <source>
        <dbReference type="ARBA" id="ARBA00012980"/>
    </source>
</evidence>
<keyword evidence="14" id="KW-1185">Reference proteome</keyword>
<evidence type="ECO:0000256" key="5">
    <source>
        <dbReference type="ARBA" id="ARBA00022727"/>
    </source>
</evidence>
<comment type="function">
    <text evidence="11">Phosphorylation of dTMP to form dTDP in both de novo and salvage pathways of dTTP synthesis.</text>
</comment>
<evidence type="ECO:0000256" key="4">
    <source>
        <dbReference type="ARBA" id="ARBA00022679"/>
    </source>
</evidence>
<evidence type="ECO:0000313" key="13">
    <source>
        <dbReference type="EMBL" id="GMG88285.1"/>
    </source>
</evidence>
<comment type="similarity">
    <text evidence="1 11">Belongs to the thymidylate kinase family.</text>
</comment>
<dbReference type="EMBL" id="BSYJ01000005">
    <property type="protein sequence ID" value="GMG88285.1"/>
    <property type="molecule type" value="Genomic_DNA"/>
</dbReference>
<organism evidence="13 14">
    <name type="scientific">Biformimicrobium ophioploci</name>
    <dbReference type="NCBI Taxonomy" id="3036711"/>
    <lineage>
        <taxon>Bacteria</taxon>
        <taxon>Pseudomonadati</taxon>
        <taxon>Pseudomonadota</taxon>
        <taxon>Gammaproteobacteria</taxon>
        <taxon>Cellvibrionales</taxon>
        <taxon>Microbulbiferaceae</taxon>
        <taxon>Biformimicrobium</taxon>
    </lineage>
</organism>